<name>A0ABN6Y5N9_9MICO</name>
<reference evidence="2" key="1">
    <citation type="journal article" date="2019" name="Int. J. Syst. Evol. Microbiol.">
        <title>The Global Catalogue of Microorganisms (GCM) 10K type strain sequencing project: providing services to taxonomists for standard genome sequencing and annotation.</title>
        <authorList>
            <consortium name="The Broad Institute Genomics Platform"/>
            <consortium name="The Broad Institute Genome Sequencing Center for Infectious Disease"/>
            <person name="Wu L."/>
            <person name="Ma J."/>
        </authorList>
    </citation>
    <scope>NUCLEOTIDE SEQUENCE [LARGE SCALE GENOMIC DNA]</scope>
    <source>
        <strain evidence="2">NBRC 108728</strain>
    </source>
</reference>
<accession>A0ABN6Y5N9</accession>
<dbReference type="RefSeq" id="WP_286346930.1">
    <property type="nucleotide sequence ID" value="NZ_AP027733.1"/>
</dbReference>
<evidence type="ECO:0000313" key="1">
    <source>
        <dbReference type="EMBL" id="BDZ52647.1"/>
    </source>
</evidence>
<evidence type="ECO:0000313" key="2">
    <source>
        <dbReference type="Proteomes" id="UP001321486"/>
    </source>
</evidence>
<organism evidence="1 2">
    <name type="scientific">Frondihabitans sucicola</name>
    <dbReference type="NCBI Taxonomy" id="1268041"/>
    <lineage>
        <taxon>Bacteria</taxon>
        <taxon>Bacillati</taxon>
        <taxon>Actinomycetota</taxon>
        <taxon>Actinomycetes</taxon>
        <taxon>Micrococcales</taxon>
        <taxon>Microbacteriaceae</taxon>
        <taxon>Frondihabitans</taxon>
    </lineage>
</organism>
<gene>
    <name evidence="1" type="ORF">GCM10025867_48880</name>
</gene>
<protein>
    <submittedName>
        <fullName evidence="1">Uncharacterized protein</fullName>
    </submittedName>
</protein>
<proteinExistence type="predicted"/>
<geneLocation type="plasmid" evidence="1 2">
    <name>pNBRC108728a</name>
</geneLocation>
<dbReference type="EMBL" id="AP027733">
    <property type="protein sequence ID" value="BDZ52647.1"/>
    <property type="molecule type" value="Genomic_DNA"/>
</dbReference>
<sequence>MAQLPAPSKPLDAVVITEPKRRGRRTGSEVTFRIRSGHEEHEVYASGIDFWPMATLRRGERVTLRGAFESKRRAPRFLARSVER</sequence>
<keyword evidence="1" id="KW-0614">Plasmid</keyword>
<keyword evidence="2" id="KW-1185">Reference proteome</keyword>
<dbReference type="Proteomes" id="UP001321486">
    <property type="component" value="Plasmid pNBRC108728a"/>
</dbReference>